<keyword evidence="2" id="KW-1185">Reference proteome</keyword>
<reference evidence="2" key="1">
    <citation type="journal article" date="2023" name="G3 (Bethesda)">
        <title>Genome assembly and association tests identify interacting loci associated with vigor, precocity, and sex in interspecific pistachio rootstocks.</title>
        <authorList>
            <person name="Palmer W."/>
            <person name="Jacygrad E."/>
            <person name="Sagayaradj S."/>
            <person name="Cavanaugh K."/>
            <person name="Han R."/>
            <person name="Bertier L."/>
            <person name="Beede B."/>
            <person name="Kafkas S."/>
            <person name="Golino D."/>
            <person name="Preece J."/>
            <person name="Michelmore R."/>
        </authorList>
    </citation>
    <scope>NUCLEOTIDE SEQUENCE [LARGE SCALE GENOMIC DNA]</scope>
</reference>
<accession>A0ACC0YYQ6</accession>
<dbReference type="EMBL" id="CM047739">
    <property type="protein sequence ID" value="KAJ0043884.1"/>
    <property type="molecule type" value="Genomic_DNA"/>
</dbReference>
<proteinExistence type="predicted"/>
<comment type="caution">
    <text evidence="1">The sequence shown here is derived from an EMBL/GenBank/DDBJ whole genome shotgun (WGS) entry which is preliminary data.</text>
</comment>
<protein>
    <submittedName>
        <fullName evidence="1">Uncharacterized protein</fullName>
    </submittedName>
</protein>
<evidence type="ECO:0000313" key="2">
    <source>
        <dbReference type="Proteomes" id="UP001163603"/>
    </source>
</evidence>
<gene>
    <name evidence="1" type="ORF">Pint_17347</name>
</gene>
<sequence>MESLKEIRFKSCPMQKTIDRYFKHTKEVLANKPETEEYIQGGFNFVIMSLLDQVV</sequence>
<evidence type="ECO:0000313" key="1">
    <source>
        <dbReference type="EMBL" id="KAJ0043884.1"/>
    </source>
</evidence>
<name>A0ACC0YYQ6_9ROSI</name>
<dbReference type="Proteomes" id="UP001163603">
    <property type="component" value="Chromosome 4"/>
</dbReference>
<organism evidence="1 2">
    <name type="scientific">Pistacia integerrima</name>
    <dbReference type="NCBI Taxonomy" id="434235"/>
    <lineage>
        <taxon>Eukaryota</taxon>
        <taxon>Viridiplantae</taxon>
        <taxon>Streptophyta</taxon>
        <taxon>Embryophyta</taxon>
        <taxon>Tracheophyta</taxon>
        <taxon>Spermatophyta</taxon>
        <taxon>Magnoliopsida</taxon>
        <taxon>eudicotyledons</taxon>
        <taxon>Gunneridae</taxon>
        <taxon>Pentapetalae</taxon>
        <taxon>rosids</taxon>
        <taxon>malvids</taxon>
        <taxon>Sapindales</taxon>
        <taxon>Anacardiaceae</taxon>
        <taxon>Pistacia</taxon>
    </lineage>
</organism>